<dbReference type="InterPro" id="IPR037171">
    <property type="entry name" value="NagB/RpiA_transferase-like"/>
</dbReference>
<evidence type="ECO:0000313" key="2">
    <source>
        <dbReference type="EMBL" id="KAA6116321.1"/>
    </source>
</evidence>
<comment type="caution">
    <text evidence="2">The sequence shown here is derived from an EMBL/GenBank/DDBJ whole genome shotgun (WGS) entry which is preliminary data.</text>
</comment>
<dbReference type="InterPro" id="IPR003741">
    <property type="entry name" value="LUD_dom"/>
</dbReference>
<protein>
    <submittedName>
        <fullName evidence="2">Lactate utilization protein C</fullName>
    </submittedName>
</protein>
<sequence>MNADDARTRILERLRAAAPDAANAADGHAAAPTLSRRIDAHFDVRRAMHAPADAATLTDAMQVNLQAAHAEVWRTDKAGWPALLAGRLAADGVHRLLFDSQGPEGAALSRALPSTVEAVAYQRPIEDWKRELFDTIDAGFTVARSGIAGTGTLVLVPDARAPRTVSLVPPLHVALVYADTLHADLHAAMRAERWQDGMPTNLVLVSGPSKTSDIQQTLAYGAHGPRRLWVLIVERAGKAPSAAVSAAVSGAVSGAVSSALSAAVSATPSSAVPGAVPAQGESA</sequence>
<gene>
    <name evidence="2" type="ORF">F1599_24655</name>
</gene>
<dbReference type="PANTHER" id="PTHR43682:SF1">
    <property type="entry name" value="LACTATE UTILIZATION PROTEIN C"/>
    <property type="match status" value="1"/>
</dbReference>
<dbReference type="AlphaFoldDB" id="A0A5M8A1L4"/>
<dbReference type="PANTHER" id="PTHR43682">
    <property type="entry name" value="LACTATE UTILIZATION PROTEIN C"/>
    <property type="match status" value="1"/>
</dbReference>
<accession>A0A5M8A1L4</accession>
<dbReference type="SUPFAM" id="SSF100950">
    <property type="entry name" value="NagB/RpiA/CoA transferase-like"/>
    <property type="match status" value="1"/>
</dbReference>
<name>A0A5M8A1L4_9BURK</name>
<keyword evidence="3" id="KW-1185">Reference proteome</keyword>
<proteinExistence type="predicted"/>
<evidence type="ECO:0000313" key="3">
    <source>
        <dbReference type="Proteomes" id="UP000324324"/>
    </source>
</evidence>
<dbReference type="Pfam" id="PF02589">
    <property type="entry name" value="LUD_dom"/>
    <property type="match status" value="1"/>
</dbReference>
<dbReference type="Gene3D" id="3.40.50.10420">
    <property type="entry name" value="NagB/RpiA/CoA transferase-like"/>
    <property type="match status" value="1"/>
</dbReference>
<evidence type="ECO:0000259" key="1">
    <source>
        <dbReference type="Pfam" id="PF02589"/>
    </source>
</evidence>
<dbReference type="InterPro" id="IPR024185">
    <property type="entry name" value="FTHF_cligase-like_sf"/>
</dbReference>
<dbReference type="Proteomes" id="UP000324324">
    <property type="component" value="Unassembled WGS sequence"/>
</dbReference>
<organism evidence="2 3">
    <name type="scientific">Cupriavidus cauae</name>
    <dbReference type="NCBI Taxonomy" id="2608999"/>
    <lineage>
        <taxon>Bacteria</taxon>
        <taxon>Pseudomonadati</taxon>
        <taxon>Pseudomonadota</taxon>
        <taxon>Betaproteobacteria</taxon>
        <taxon>Burkholderiales</taxon>
        <taxon>Burkholderiaceae</taxon>
        <taxon>Cupriavidus</taxon>
    </lineage>
</organism>
<feature type="domain" description="LUD" evidence="1">
    <location>
        <begin position="64"/>
        <end position="233"/>
    </location>
</feature>
<reference evidence="2 3" key="1">
    <citation type="submission" date="2019-09" db="EMBL/GenBank/DDBJ databases">
        <title>Isolation of a novel species in the genus Cupriavidus from patients with sepsis using whole genome sequencing.</title>
        <authorList>
            <person name="Kweon O.J."/>
            <person name="Lee M.-K."/>
        </authorList>
    </citation>
    <scope>NUCLEOTIDE SEQUENCE [LARGE SCALE GENOMIC DNA]</scope>
    <source>
        <strain evidence="2 3">MKL-01</strain>
    </source>
</reference>
<dbReference type="EMBL" id="VWRN01000072">
    <property type="protein sequence ID" value="KAA6116321.1"/>
    <property type="molecule type" value="Genomic_DNA"/>
</dbReference>